<dbReference type="GO" id="GO:0019557">
    <property type="term" value="P:L-histidine catabolic process to glutamate and formate"/>
    <property type="evidence" value="ECO:0007669"/>
    <property type="project" value="UniProtKB-UniPathway"/>
</dbReference>
<dbReference type="RefSeq" id="WP_092980754.1">
    <property type="nucleotide sequence ID" value="NZ_FOYQ01000001.1"/>
</dbReference>
<evidence type="ECO:0000256" key="3">
    <source>
        <dbReference type="ARBA" id="ARBA00022808"/>
    </source>
</evidence>
<evidence type="ECO:0000313" key="10">
    <source>
        <dbReference type="Proteomes" id="UP000199534"/>
    </source>
</evidence>
<evidence type="ECO:0000256" key="8">
    <source>
        <dbReference type="PROSITE-ProRule" id="PRU00742"/>
    </source>
</evidence>
<dbReference type="GO" id="GO:0050415">
    <property type="term" value="F:formimidoylglutamase activity"/>
    <property type="evidence" value="ECO:0007669"/>
    <property type="project" value="UniProtKB-UniRule"/>
</dbReference>
<dbReference type="PIRSF" id="PIRSF036979">
    <property type="entry name" value="Arginase"/>
    <property type="match status" value="1"/>
</dbReference>
<reference evidence="9 10" key="1">
    <citation type="submission" date="2016-10" db="EMBL/GenBank/DDBJ databases">
        <authorList>
            <person name="de Groot N.N."/>
        </authorList>
    </citation>
    <scope>NUCLEOTIDE SEQUENCE [LARGE SCALE GENOMIC DNA]</scope>
    <source>
        <strain evidence="9 10">DSM 21019</strain>
    </source>
</reference>
<dbReference type="Pfam" id="PF00491">
    <property type="entry name" value="Arginase"/>
    <property type="match status" value="1"/>
</dbReference>
<dbReference type="HAMAP" id="MF_00737">
    <property type="entry name" value="Formimidoylglutam"/>
    <property type="match status" value="1"/>
</dbReference>
<dbReference type="CDD" id="cd09988">
    <property type="entry name" value="Formimidoylglutamase"/>
    <property type="match status" value="1"/>
</dbReference>
<organism evidence="9 10">
    <name type="scientific">Robiginitalea myxolifaciens</name>
    <dbReference type="NCBI Taxonomy" id="400055"/>
    <lineage>
        <taxon>Bacteria</taxon>
        <taxon>Pseudomonadati</taxon>
        <taxon>Bacteroidota</taxon>
        <taxon>Flavobacteriia</taxon>
        <taxon>Flavobacteriales</taxon>
        <taxon>Flavobacteriaceae</taxon>
        <taxon>Robiginitalea</taxon>
    </lineage>
</organism>
<feature type="binding site" evidence="7">
    <location>
        <position position="171"/>
    </location>
    <ligand>
        <name>Mn(2+)</name>
        <dbReference type="ChEBI" id="CHEBI:29035"/>
        <label>1</label>
    </ligand>
</feature>
<dbReference type="GO" id="GO:0019556">
    <property type="term" value="P:L-histidine catabolic process to glutamate and formamide"/>
    <property type="evidence" value="ECO:0007669"/>
    <property type="project" value="UniProtKB-UniRule"/>
</dbReference>
<comment type="similarity">
    <text evidence="5 8">Belongs to the arginase family.</text>
</comment>
<keyword evidence="10" id="KW-1185">Reference proteome</keyword>
<dbReference type="GO" id="GO:0030145">
    <property type="term" value="F:manganese ion binding"/>
    <property type="evidence" value="ECO:0007669"/>
    <property type="project" value="UniProtKB-UniRule"/>
</dbReference>
<evidence type="ECO:0000256" key="6">
    <source>
        <dbReference type="NCBIfam" id="TIGR01227"/>
    </source>
</evidence>
<evidence type="ECO:0000256" key="5">
    <source>
        <dbReference type="HAMAP-Rule" id="MF_00737"/>
    </source>
</evidence>
<dbReference type="SUPFAM" id="SSF52768">
    <property type="entry name" value="Arginase/deacetylase"/>
    <property type="match status" value="1"/>
</dbReference>
<keyword evidence="3 5" id="KW-0369">Histidine metabolism</keyword>
<protein>
    <recommendedName>
        <fullName evidence="5 6">Formimidoylglutamase</fullName>
        <ecNumber evidence="5 6">3.5.3.8</ecNumber>
    </recommendedName>
    <alternativeName>
        <fullName evidence="5">Formiminoglutamase</fullName>
    </alternativeName>
    <alternativeName>
        <fullName evidence="5">Formiminoglutamate hydrolase</fullName>
    </alternativeName>
</protein>
<dbReference type="GO" id="GO:0033389">
    <property type="term" value="P:putrescine biosynthetic process from arginine, via agmatine"/>
    <property type="evidence" value="ECO:0007669"/>
    <property type="project" value="TreeGrafter"/>
</dbReference>
<evidence type="ECO:0000256" key="1">
    <source>
        <dbReference type="ARBA" id="ARBA00022723"/>
    </source>
</evidence>
<keyword evidence="2 5" id="KW-0378">Hydrolase</keyword>
<dbReference type="Gene3D" id="3.40.800.10">
    <property type="entry name" value="Ureohydrolase domain"/>
    <property type="match status" value="1"/>
</dbReference>
<evidence type="ECO:0000256" key="4">
    <source>
        <dbReference type="ARBA" id="ARBA00023211"/>
    </source>
</evidence>
<dbReference type="STRING" id="400055.SAMN04490243_0725"/>
<feature type="binding site" evidence="5 7">
    <location>
        <position position="143"/>
    </location>
    <ligand>
        <name>Mn(2+)</name>
        <dbReference type="ChEBI" id="CHEBI:29035"/>
        <label>1</label>
    </ligand>
</feature>
<dbReference type="PANTHER" id="PTHR11358:SF35">
    <property type="entry name" value="FORMIMIDOYLGLUTAMASE"/>
    <property type="match status" value="1"/>
</dbReference>
<comment type="cofactor">
    <cofactor evidence="5 7">
        <name>Mn(2+)</name>
        <dbReference type="ChEBI" id="CHEBI:29035"/>
    </cofactor>
    <text evidence="5 7">Binds 2 manganese ions per subunit.</text>
</comment>
<feature type="binding site" evidence="5">
    <location>
        <position position="258"/>
    </location>
    <ligand>
        <name>Mn(2+)</name>
        <dbReference type="ChEBI" id="CHEBI:29035"/>
        <label>2</label>
    </ligand>
</feature>
<dbReference type="InterPro" id="IPR005923">
    <property type="entry name" value="HutG"/>
</dbReference>
<dbReference type="OrthoDB" id="9788689at2"/>
<dbReference type="PROSITE" id="PS51409">
    <property type="entry name" value="ARGINASE_2"/>
    <property type="match status" value="1"/>
</dbReference>
<feature type="binding site" evidence="5">
    <location>
        <position position="171"/>
    </location>
    <ligand>
        <name>Mn(2+)</name>
        <dbReference type="ChEBI" id="CHEBI:29035"/>
        <label>2</label>
    </ligand>
</feature>
<dbReference type="Proteomes" id="UP000199534">
    <property type="component" value="Unassembled WGS sequence"/>
</dbReference>
<comment type="catalytic activity">
    <reaction evidence="5">
        <text>N-formimidoyl-L-glutamate + H2O = formamide + L-glutamate</text>
        <dbReference type="Rhea" id="RHEA:22492"/>
        <dbReference type="ChEBI" id="CHEBI:15377"/>
        <dbReference type="ChEBI" id="CHEBI:16397"/>
        <dbReference type="ChEBI" id="CHEBI:29985"/>
        <dbReference type="ChEBI" id="CHEBI:58928"/>
        <dbReference type="EC" id="3.5.3.8"/>
    </reaction>
</comment>
<feature type="binding site" evidence="7">
    <location>
        <position position="258"/>
    </location>
    <ligand>
        <name>Mn(2+)</name>
        <dbReference type="ChEBI" id="CHEBI:29035"/>
        <label>1</label>
    </ligand>
</feature>
<dbReference type="EMBL" id="FOYQ01000001">
    <property type="protein sequence ID" value="SFR33753.1"/>
    <property type="molecule type" value="Genomic_DNA"/>
</dbReference>
<comment type="function">
    <text evidence="5">Catalyzes the conversion of N-formimidoyl-L-glutamate to L-glutamate and formamide.</text>
</comment>
<sequence length="331" mass="35659">MSFQYLPPNPDLWHGRSSSSKEYLHENVHCLALEGETSRLGSDPTGPGSDSAASKAKSAFILGYASDLGVARNSGRVGAAQGPEAFRSALAKLPWHLGSQQLIDLGDLTHQGDDLSGLQAGFSKIVMENIKAGNFSLAVGGGHDIAYAHYTGLSSAISPDQKLGIINFDAHLDLRLPGDAAHSGSPFYQISQDCKAKQRAFDYACIGVREDANIPELLNRARELDVLMVYRDALEDSLPRFEEFLANQDYLYLTIDLDGFASAFAPGVSAASPLGFSPIEVYPFLDRVLASGKLLGADLAELNPTYDRDNQTAALAAGLAHRILHKRKEVR</sequence>
<dbReference type="InterPro" id="IPR023696">
    <property type="entry name" value="Ureohydrolase_dom_sf"/>
</dbReference>
<feature type="binding site" evidence="5">
    <location>
        <position position="256"/>
    </location>
    <ligand>
        <name>Mn(2+)</name>
        <dbReference type="ChEBI" id="CHEBI:29035"/>
        <label>2</label>
    </ligand>
</feature>
<evidence type="ECO:0000256" key="7">
    <source>
        <dbReference type="PIRSR" id="PIRSR036979-1"/>
    </source>
</evidence>
<feature type="binding site" evidence="5">
    <location>
        <position position="169"/>
    </location>
    <ligand>
        <name>Mn(2+)</name>
        <dbReference type="ChEBI" id="CHEBI:29035"/>
        <label>2</label>
    </ligand>
</feature>
<gene>
    <name evidence="5" type="primary">hutG</name>
    <name evidence="9" type="ORF">SAMN04490243_0725</name>
</gene>
<dbReference type="NCBIfam" id="TIGR01227">
    <property type="entry name" value="hutG"/>
    <property type="match status" value="1"/>
</dbReference>
<name>A0A1I6FV03_9FLAO</name>
<keyword evidence="4 5" id="KW-0464">Manganese</keyword>
<dbReference type="UniPathway" id="UPA00379">
    <property type="reaction ID" value="UER00552"/>
</dbReference>
<dbReference type="PANTHER" id="PTHR11358">
    <property type="entry name" value="ARGINASE/AGMATINASE"/>
    <property type="match status" value="1"/>
</dbReference>
<evidence type="ECO:0000313" key="9">
    <source>
        <dbReference type="EMBL" id="SFR33753.1"/>
    </source>
</evidence>
<accession>A0A1I6FV03</accession>
<dbReference type="AlphaFoldDB" id="A0A1I6FV03"/>
<feature type="binding site" evidence="5 7">
    <location>
        <position position="256"/>
    </location>
    <ligand>
        <name>Mn(2+)</name>
        <dbReference type="ChEBI" id="CHEBI:29035"/>
        <label>1</label>
    </ligand>
</feature>
<comment type="pathway">
    <text evidence="5">Amino-acid degradation; L-histidine degradation into L-glutamate; L-glutamate from N-formimidoyl-L-glutamate (hydrolase route): step 1/1.</text>
</comment>
<dbReference type="InterPro" id="IPR006035">
    <property type="entry name" value="Ureohydrolase"/>
</dbReference>
<dbReference type="EC" id="3.5.3.8" evidence="5 6"/>
<proteinExistence type="inferred from homology"/>
<dbReference type="GO" id="GO:0008783">
    <property type="term" value="F:agmatinase activity"/>
    <property type="evidence" value="ECO:0007669"/>
    <property type="project" value="TreeGrafter"/>
</dbReference>
<keyword evidence="1 5" id="KW-0479">Metal-binding</keyword>
<dbReference type="PRINTS" id="PR00116">
    <property type="entry name" value="ARGINASE"/>
</dbReference>
<feature type="binding site" evidence="5 7">
    <location>
        <position position="169"/>
    </location>
    <ligand>
        <name>Mn(2+)</name>
        <dbReference type="ChEBI" id="CHEBI:29035"/>
        <label>1</label>
    </ligand>
</feature>
<evidence type="ECO:0000256" key="2">
    <source>
        <dbReference type="ARBA" id="ARBA00022801"/>
    </source>
</evidence>
<feature type="binding site" evidence="5 7">
    <location>
        <position position="173"/>
    </location>
    <ligand>
        <name>Mn(2+)</name>
        <dbReference type="ChEBI" id="CHEBI:29035"/>
        <label>1</label>
    </ligand>
</feature>